<feature type="transmembrane region" description="Helical" evidence="2">
    <location>
        <begin position="54"/>
        <end position="77"/>
    </location>
</feature>
<keyword evidence="2" id="KW-1133">Transmembrane helix</keyword>
<reference evidence="3 4" key="1">
    <citation type="journal article" date="2018" name="Front. Microbiol.">
        <title>Hydrolytic Capabilities as a Key to Environmental Success: Chitinolytic and Cellulolytic Acidobacteria From Acidic Sub-arctic Soils and Boreal Peatlands.</title>
        <authorList>
            <person name="Belova S.E."/>
            <person name="Ravin N.V."/>
            <person name="Pankratov T.A."/>
            <person name="Rakitin A.L."/>
            <person name="Ivanova A.A."/>
            <person name="Beletsky A.V."/>
            <person name="Mardanov A.V."/>
            <person name="Sinninghe Damste J.S."/>
            <person name="Dedysh S.N."/>
        </authorList>
    </citation>
    <scope>NUCLEOTIDE SEQUENCE [LARGE SCALE GENOMIC DNA]</scope>
    <source>
        <strain evidence="3 4">SBC82</strain>
    </source>
</reference>
<evidence type="ECO:0000256" key="1">
    <source>
        <dbReference type="SAM" id="MobiDB-lite"/>
    </source>
</evidence>
<name>A0A2Z5FS67_9BACT</name>
<keyword evidence="4" id="KW-1185">Reference proteome</keyword>
<feature type="region of interest" description="Disordered" evidence="1">
    <location>
        <begin position="80"/>
        <end position="114"/>
    </location>
</feature>
<dbReference type="EMBL" id="CP030840">
    <property type="protein sequence ID" value="AXC09621.1"/>
    <property type="molecule type" value="Genomic_DNA"/>
</dbReference>
<feature type="compositionally biased region" description="Basic and acidic residues" evidence="1">
    <location>
        <begin position="80"/>
        <end position="101"/>
    </location>
</feature>
<dbReference type="AlphaFoldDB" id="A0A2Z5FS67"/>
<evidence type="ECO:0000313" key="4">
    <source>
        <dbReference type="Proteomes" id="UP000253606"/>
    </source>
</evidence>
<accession>A0A2Z5FS67</accession>
<keyword evidence="2" id="KW-0812">Transmembrane</keyword>
<proteinExistence type="predicted"/>
<evidence type="ECO:0000256" key="2">
    <source>
        <dbReference type="SAM" id="Phobius"/>
    </source>
</evidence>
<keyword evidence="2" id="KW-0472">Membrane</keyword>
<dbReference type="RefSeq" id="WP_114205424.1">
    <property type="nucleotide sequence ID" value="NZ_CP030840.1"/>
</dbReference>
<dbReference type="KEGG" id="abas:ACPOL_0236"/>
<protein>
    <submittedName>
        <fullName evidence="3">Uncharacterized protein</fullName>
    </submittedName>
</protein>
<dbReference type="Proteomes" id="UP000253606">
    <property type="component" value="Chromosome"/>
</dbReference>
<gene>
    <name evidence="3" type="ORF">ACPOL_0236</name>
</gene>
<sequence length="114" mass="12869">MREVFAPRVKWKFCWFGDEEPSSPNGYSEGLIIYHQESGLSSGNRGVDNQLMRVLYVIFVLCVGALLWAAFAAAGHIRQHEKNATRSAEPKSGDELTENKEVLLSGRETNRDQR</sequence>
<organism evidence="3 4">
    <name type="scientific">Acidisarcina polymorpha</name>
    <dbReference type="NCBI Taxonomy" id="2211140"/>
    <lineage>
        <taxon>Bacteria</taxon>
        <taxon>Pseudomonadati</taxon>
        <taxon>Acidobacteriota</taxon>
        <taxon>Terriglobia</taxon>
        <taxon>Terriglobales</taxon>
        <taxon>Acidobacteriaceae</taxon>
        <taxon>Acidisarcina</taxon>
    </lineage>
</organism>
<evidence type="ECO:0000313" key="3">
    <source>
        <dbReference type="EMBL" id="AXC09621.1"/>
    </source>
</evidence>